<dbReference type="Proteomes" id="UP000502196">
    <property type="component" value="Chromosome"/>
</dbReference>
<dbReference type="SUPFAM" id="SSF143011">
    <property type="entry name" value="RelE-like"/>
    <property type="match status" value="1"/>
</dbReference>
<dbReference type="InterPro" id="IPR007712">
    <property type="entry name" value="RelE/ParE_toxin"/>
</dbReference>
<dbReference type="Gene3D" id="3.30.2310.20">
    <property type="entry name" value="RelE-like"/>
    <property type="match status" value="1"/>
</dbReference>
<gene>
    <name evidence="2" type="ORF">COOX1_0258</name>
</gene>
<dbReference type="AlphaFoldDB" id="A0A6F9DXZ2"/>
<evidence type="ECO:0000313" key="2">
    <source>
        <dbReference type="EMBL" id="CAB3390138.1"/>
    </source>
</evidence>
<dbReference type="InterPro" id="IPR035093">
    <property type="entry name" value="RelE/ParE_toxin_dom_sf"/>
</dbReference>
<accession>A0A6F9DXZ2</accession>
<dbReference type="PANTHER" id="PTHR38813:SF1">
    <property type="entry name" value="TOXIN RELE1-RELATED"/>
    <property type="match status" value="1"/>
</dbReference>
<name>A0A6F9DXZ2_9BACL</name>
<reference evidence="2 3" key="1">
    <citation type="submission" date="2020-04" db="EMBL/GenBank/DDBJ databases">
        <authorList>
            <person name="Hogendoorn C."/>
        </authorList>
    </citation>
    <scope>NUCLEOTIDE SEQUENCE [LARGE SCALE GENOMIC DNA]</scope>
    <source>
        <strain evidence="2">COOX1</strain>
    </source>
</reference>
<protein>
    <submittedName>
        <fullName evidence="2">Addiction module toxin, RelE/StbE family</fullName>
    </submittedName>
</protein>
<dbReference type="Pfam" id="PF05016">
    <property type="entry name" value="ParE_toxin"/>
    <property type="match status" value="1"/>
</dbReference>
<proteinExistence type="predicted"/>
<dbReference type="RefSeq" id="WP_170084702.1">
    <property type="nucleotide sequence ID" value="NZ_CP047971.1"/>
</dbReference>
<sequence>MKLILSRVTRDFLETLPSKQFRQVVTAIFHLLTEPFPHNAKQLKGYPYYRVNIGEYRIVYEVERDEVRVILVGKRNDGEVYKHLRRMLD</sequence>
<organism evidence="2 3">
    <name type="scientific">Kyrpidia spormannii</name>
    <dbReference type="NCBI Taxonomy" id="2055160"/>
    <lineage>
        <taxon>Bacteria</taxon>
        <taxon>Bacillati</taxon>
        <taxon>Bacillota</taxon>
        <taxon>Bacilli</taxon>
        <taxon>Bacillales</taxon>
        <taxon>Alicyclobacillaceae</taxon>
        <taxon>Kyrpidia</taxon>
    </lineage>
</organism>
<evidence type="ECO:0000256" key="1">
    <source>
        <dbReference type="ARBA" id="ARBA00022649"/>
    </source>
</evidence>
<evidence type="ECO:0000313" key="3">
    <source>
        <dbReference type="Proteomes" id="UP000502196"/>
    </source>
</evidence>
<dbReference type="PANTHER" id="PTHR38813">
    <property type="match status" value="1"/>
</dbReference>
<dbReference type="EMBL" id="LR792683">
    <property type="protein sequence ID" value="CAB3390138.1"/>
    <property type="molecule type" value="Genomic_DNA"/>
</dbReference>
<dbReference type="InterPro" id="IPR052747">
    <property type="entry name" value="TA_system_RelE_toxin"/>
</dbReference>
<keyword evidence="1" id="KW-1277">Toxin-antitoxin system</keyword>